<dbReference type="AlphaFoldDB" id="A0A9W8AYG3"/>
<reference evidence="3" key="1">
    <citation type="submission" date="2022-07" db="EMBL/GenBank/DDBJ databases">
        <title>Phylogenomic reconstructions and comparative analyses of Kickxellomycotina fungi.</title>
        <authorList>
            <person name="Reynolds N.K."/>
            <person name="Stajich J.E."/>
            <person name="Barry K."/>
            <person name="Grigoriev I.V."/>
            <person name="Crous P."/>
            <person name="Smith M.E."/>
        </authorList>
    </citation>
    <scope>NUCLEOTIDE SEQUENCE</scope>
    <source>
        <strain evidence="3">RSA 1196</strain>
    </source>
</reference>
<feature type="chain" id="PRO_5040886537" evidence="2">
    <location>
        <begin position="26"/>
        <end position="262"/>
    </location>
</feature>
<dbReference type="EMBL" id="JANBPY010000023">
    <property type="protein sequence ID" value="KAJ1969789.1"/>
    <property type="molecule type" value="Genomic_DNA"/>
</dbReference>
<feature type="compositionally biased region" description="Polar residues" evidence="1">
    <location>
        <begin position="239"/>
        <end position="248"/>
    </location>
</feature>
<dbReference type="Proteomes" id="UP001150925">
    <property type="component" value="Unassembled WGS sequence"/>
</dbReference>
<keyword evidence="2" id="KW-0732">Signal</keyword>
<evidence type="ECO:0000313" key="4">
    <source>
        <dbReference type="Proteomes" id="UP001150925"/>
    </source>
</evidence>
<feature type="signal peptide" evidence="2">
    <location>
        <begin position="1"/>
        <end position="25"/>
    </location>
</feature>
<evidence type="ECO:0000256" key="2">
    <source>
        <dbReference type="SAM" id="SignalP"/>
    </source>
</evidence>
<feature type="region of interest" description="Disordered" evidence="1">
    <location>
        <begin position="239"/>
        <end position="262"/>
    </location>
</feature>
<sequence>MGIRRAGKVFAAAIFLFTVVSYTHALPEEKKEPTPEQNIAGELPYTMTFYYSAFTEYYKSGSNETAEFPACSNGTVLGNVKESKEFVALLQKTTTGRVGGKQWYSKVPIGVNGTQNCYEMTNGPLEVYGQPLSAYTSLFTLNFLPGTLLYIKQLDGLQVTPEMAHNGCVKVTNDYKRFHDGGGLSYLKPMLSPLVDRNMALWVYAPIQVVKVLHNFNNNITAVVKGDCVIQNYVISEDPTTTELSPPQANEEVQDMDASVAP</sequence>
<dbReference type="OrthoDB" id="5985073at2759"/>
<comment type="caution">
    <text evidence="3">The sequence shown here is derived from an EMBL/GenBank/DDBJ whole genome shotgun (WGS) entry which is preliminary data.</text>
</comment>
<accession>A0A9W8AYG3</accession>
<keyword evidence="4" id="KW-1185">Reference proteome</keyword>
<evidence type="ECO:0000313" key="3">
    <source>
        <dbReference type="EMBL" id="KAJ1969789.1"/>
    </source>
</evidence>
<protein>
    <submittedName>
        <fullName evidence="3">Uncharacterized protein</fullName>
    </submittedName>
</protein>
<name>A0A9W8AYG3_9FUNG</name>
<gene>
    <name evidence="3" type="ORF">IWQ62_000391</name>
</gene>
<organism evidence="3 4">
    <name type="scientific">Dispira parvispora</name>
    <dbReference type="NCBI Taxonomy" id="1520584"/>
    <lineage>
        <taxon>Eukaryota</taxon>
        <taxon>Fungi</taxon>
        <taxon>Fungi incertae sedis</taxon>
        <taxon>Zoopagomycota</taxon>
        <taxon>Kickxellomycotina</taxon>
        <taxon>Dimargaritomycetes</taxon>
        <taxon>Dimargaritales</taxon>
        <taxon>Dimargaritaceae</taxon>
        <taxon>Dispira</taxon>
    </lineage>
</organism>
<proteinExistence type="predicted"/>
<evidence type="ECO:0000256" key="1">
    <source>
        <dbReference type="SAM" id="MobiDB-lite"/>
    </source>
</evidence>